<evidence type="ECO:0000313" key="1">
    <source>
        <dbReference type="EMBL" id="KYH14009.1"/>
    </source>
</evidence>
<dbReference type="Proteomes" id="UP000075418">
    <property type="component" value="Unassembled WGS sequence"/>
</dbReference>
<dbReference type="RefSeq" id="WP_061854233.1">
    <property type="nucleotide sequence ID" value="NZ_LUGM01000002.1"/>
</dbReference>
<accession>A0A151A3M8</accession>
<dbReference type="AlphaFoldDB" id="A0A151A3M8"/>
<dbReference type="InterPro" id="IPR023393">
    <property type="entry name" value="START-like_dom_sf"/>
</dbReference>
<protein>
    <submittedName>
        <fullName evidence="1">Polyketide cyclase</fullName>
    </submittedName>
</protein>
<dbReference type="EMBL" id="LUGM01000002">
    <property type="protein sequence ID" value="KYH14009.1"/>
    <property type="molecule type" value="Genomic_DNA"/>
</dbReference>
<comment type="caution">
    <text evidence="1">The sequence shown here is derived from an EMBL/GenBank/DDBJ whole genome shotgun (WGS) entry which is preliminary data.</text>
</comment>
<gene>
    <name evidence="1" type="ORF">A0131_04230</name>
</gene>
<name>A0A151A3M8_9STAP</name>
<sequence>MLNEINWPQKWLPGITDNFASNEIIVKDLAFENVIENLIDTSKWEQYYANSSDINMYNQSSTKLQQDTRFKFKTFGFDIEAEMEELVIEENIARIAWHGWNNATGNEFLDVYHAWLIEKLPQDRLRILTQESQIGAPAKAMAQDESHPMINGHQDWLDCLAKFSK</sequence>
<reference evidence="1 2" key="1">
    <citation type="submission" date="2016-02" db="EMBL/GenBank/DDBJ databases">
        <title>Draft genome sequence of hydrocarbon degrading Staphylococcus saprophyticus Strain CNV2, isolated from crude-oil contaminated soil from Noonmati Oil Refinery, Guwahati, Assam, India.</title>
        <authorList>
            <person name="Mukherjee A."/>
            <person name="Chettri B."/>
            <person name="Langpoklakpam J."/>
            <person name="Singh A.K."/>
            <person name="Chattopadhyay D.J."/>
        </authorList>
    </citation>
    <scope>NUCLEOTIDE SEQUENCE [LARGE SCALE GENOMIC DNA]</scope>
    <source>
        <strain evidence="1 2">CNV2</strain>
    </source>
</reference>
<evidence type="ECO:0000313" key="2">
    <source>
        <dbReference type="Proteomes" id="UP000075418"/>
    </source>
</evidence>
<organism evidence="1 2">
    <name type="scientific">Staphylococcus kloosii</name>
    <dbReference type="NCBI Taxonomy" id="29384"/>
    <lineage>
        <taxon>Bacteria</taxon>
        <taxon>Bacillati</taxon>
        <taxon>Bacillota</taxon>
        <taxon>Bacilli</taxon>
        <taxon>Bacillales</taxon>
        <taxon>Staphylococcaceae</taxon>
        <taxon>Staphylococcus</taxon>
    </lineage>
</organism>
<proteinExistence type="predicted"/>
<dbReference type="Gene3D" id="3.30.530.20">
    <property type="match status" value="1"/>
</dbReference>